<sequence length="867" mass="94321">MAWKGRIQCLSRWLDDHGVSPSRAVVLVPYAQLMEAARRAWAKAHPTGFAPRFESSKNWASNLSPFSPGAMDWSGDLARDSLVASALVDRVAKGRADPVLRTAMVSRLVEATRSLVSVAASVAPEDRASWGQDRLAALGPGLQSPVWEGLIATLAVTWASNSAYSTDVLWGPLARPGEVADALLVWQGFQVDPLAKALTAVWGPERAFVWALFQADESPQTFAHGLDLTDVRWHACGDAEDEAQRAAACVVRHVAVGAVPVALLANDRLLTRRVSALLHSAGVGVRDETGWKLSTTHASAQLMTVLRAADPRASMDDAIDALKLSPLWGDAIAHQVEALARRHGVTRWAAAVAHEKLASVLPVAWCDMLALLQGSKTLEGWLQALGQVLTSAGWWAVLSADAAGQQMLISLRLHPGAATELKGLGPLWEESDGPEPSERRWSLAAFTGWVSDVLESASFTPAAEDAVPVVILPMAQQVARAFGAVVVPGCDERSLPTHPELPAPWTEAQREVLGMPGRAALAQAAWQAWQAMLSYPPIDLLWRSQDRGEDVLPNAWVLALQQAGAPPADEPRAMAEHRPQVPERPAPSAAALLPERLSASAYQDLRDCPYKFFALRQLRLHDADELEDEPDQRDMGNWLHAVLRGFHEERLDQRPGRLADTEALERWAQAVSETMGLQVGAGGAGFMPFQAVWPAMREGYLDWLADYEALHNRAGPSFEAAEVERRAPVGRWQLLGQLDRIDAQPSPEGRLAFVIDYKTESRVRTLERVKDPFEDTQLAFYAALLPEDNLRAAYLSITDKRGTGSDAGTRLIEQPEVLLAREALLEGLANDMARVAAGQPMPALGEGRVCEHCAARGLCRRDDWSAT</sequence>
<dbReference type="AlphaFoldDB" id="A0A1D8P2J2"/>
<organism evidence="3 4">
    <name type="scientific">Hydrogenophaga crassostreae</name>
    <dbReference type="NCBI Taxonomy" id="1763535"/>
    <lineage>
        <taxon>Bacteria</taxon>
        <taxon>Pseudomonadati</taxon>
        <taxon>Pseudomonadota</taxon>
        <taxon>Betaproteobacteria</taxon>
        <taxon>Burkholderiales</taxon>
        <taxon>Comamonadaceae</taxon>
        <taxon>Hydrogenophaga</taxon>
    </lineage>
</organism>
<gene>
    <name evidence="3" type="ORF">LPB072_12710</name>
</gene>
<dbReference type="STRING" id="1763535.LPB072_12710"/>
<dbReference type="InterPro" id="IPR027417">
    <property type="entry name" value="P-loop_NTPase"/>
</dbReference>
<name>A0A1D8P2J2_9BURK</name>
<dbReference type="Proteomes" id="UP000185680">
    <property type="component" value="Chromosome"/>
</dbReference>
<dbReference type="Pfam" id="PF12705">
    <property type="entry name" value="PDDEXK_1"/>
    <property type="match status" value="1"/>
</dbReference>
<protein>
    <recommendedName>
        <fullName evidence="2">PD-(D/E)XK endonuclease-like domain-containing protein</fullName>
    </recommendedName>
</protein>
<feature type="compositionally biased region" description="Basic and acidic residues" evidence="1">
    <location>
        <begin position="569"/>
        <end position="581"/>
    </location>
</feature>
<dbReference type="SUPFAM" id="SSF52540">
    <property type="entry name" value="P-loop containing nucleoside triphosphate hydrolases"/>
    <property type="match status" value="1"/>
</dbReference>
<evidence type="ECO:0000259" key="2">
    <source>
        <dbReference type="Pfam" id="PF12705"/>
    </source>
</evidence>
<accession>A0A1D8P2J2</accession>
<dbReference type="EMBL" id="CP017476">
    <property type="protein sequence ID" value="AOW15609.1"/>
    <property type="molecule type" value="Genomic_DNA"/>
</dbReference>
<evidence type="ECO:0000256" key="1">
    <source>
        <dbReference type="SAM" id="MobiDB-lite"/>
    </source>
</evidence>
<feature type="region of interest" description="Disordered" evidence="1">
    <location>
        <begin position="563"/>
        <end position="587"/>
    </location>
</feature>
<proteinExistence type="predicted"/>
<evidence type="ECO:0000313" key="3">
    <source>
        <dbReference type="EMBL" id="AOW15609.1"/>
    </source>
</evidence>
<evidence type="ECO:0000313" key="4">
    <source>
        <dbReference type="Proteomes" id="UP000185680"/>
    </source>
</evidence>
<dbReference type="KEGG" id="hyl:LPB072_12710"/>
<dbReference type="InterPro" id="IPR038726">
    <property type="entry name" value="PDDEXK_AddAB-type"/>
</dbReference>
<feature type="domain" description="PD-(D/E)XK endonuclease-like" evidence="2">
    <location>
        <begin position="596"/>
        <end position="860"/>
    </location>
</feature>
<reference evidence="3 4" key="1">
    <citation type="submission" date="2016-10" db="EMBL/GenBank/DDBJ databases">
        <title>Hydorgenophaga sp. LPB0072 isolated from gastropod.</title>
        <authorList>
            <person name="Kim E."/>
            <person name="Yi H."/>
        </authorList>
    </citation>
    <scope>NUCLEOTIDE SEQUENCE [LARGE SCALE GENOMIC DNA]</scope>
    <source>
        <strain evidence="3 4">LPB0072</strain>
    </source>
</reference>